<dbReference type="STRING" id="74873.A0A084WLW3"/>
<dbReference type="PROSITE" id="PS50184">
    <property type="entry name" value="VWFC_2"/>
    <property type="match status" value="1"/>
</dbReference>
<dbReference type="Pfam" id="PF23334">
    <property type="entry name" value="VWC2L_2nd"/>
    <property type="match status" value="1"/>
</dbReference>
<evidence type="ECO:0000313" key="4">
    <source>
        <dbReference type="EMBL" id="KFB51207.1"/>
    </source>
</evidence>
<feature type="domain" description="VWFC" evidence="3">
    <location>
        <begin position="144"/>
        <end position="204"/>
    </location>
</feature>
<gene>
    <name evidence="4" type="ORF">ZHAS_00019471</name>
</gene>
<keyword evidence="2" id="KW-0812">Transmembrane</keyword>
<evidence type="ECO:0000256" key="2">
    <source>
        <dbReference type="SAM" id="Phobius"/>
    </source>
</evidence>
<dbReference type="Pfam" id="PF02822">
    <property type="entry name" value="Antistasin"/>
    <property type="match status" value="1"/>
</dbReference>
<protein>
    <submittedName>
        <fullName evidence="5">VWFC domain-containing protein</fullName>
    </submittedName>
</protein>
<reference evidence="4 6" key="1">
    <citation type="journal article" date="2014" name="BMC Genomics">
        <title>Genome sequence of Anopheles sinensis provides insight into genetics basis of mosquito competence for malaria parasites.</title>
        <authorList>
            <person name="Zhou D."/>
            <person name="Zhang D."/>
            <person name="Ding G."/>
            <person name="Shi L."/>
            <person name="Hou Q."/>
            <person name="Ye Y."/>
            <person name="Xu Y."/>
            <person name="Zhou H."/>
            <person name="Xiong C."/>
            <person name="Li S."/>
            <person name="Yu J."/>
            <person name="Hong S."/>
            <person name="Yu X."/>
            <person name="Zou P."/>
            <person name="Chen C."/>
            <person name="Chang X."/>
            <person name="Wang W."/>
            <person name="Lv Y."/>
            <person name="Sun Y."/>
            <person name="Ma L."/>
            <person name="Shen B."/>
            <person name="Zhu C."/>
        </authorList>
    </citation>
    <scope>NUCLEOTIDE SEQUENCE [LARGE SCALE GENOMIC DNA]</scope>
</reference>
<keyword evidence="6" id="KW-1185">Reference proteome</keyword>
<dbReference type="EnsemblMetazoa" id="ASIC019471-RA">
    <property type="protein sequence ID" value="ASIC019471-PA"/>
    <property type="gene ID" value="ASIC019471"/>
</dbReference>
<dbReference type="InterPro" id="IPR004094">
    <property type="entry name" value="Antistasin-like"/>
</dbReference>
<evidence type="ECO:0000259" key="3">
    <source>
        <dbReference type="PROSITE" id="PS50184"/>
    </source>
</evidence>
<dbReference type="SUPFAM" id="SSF57603">
    <property type="entry name" value="FnI-like domain"/>
    <property type="match status" value="1"/>
</dbReference>
<feature type="transmembrane region" description="Helical" evidence="2">
    <location>
        <begin position="349"/>
        <end position="372"/>
    </location>
</feature>
<dbReference type="Gene3D" id="6.20.200.20">
    <property type="match status" value="1"/>
</dbReference>
<feature type="region of interest" description="Disordered" evidence="1">
    <location>
        <begin position="15"/>
        <end position="53"/>
    </location>
</feature>
<keyword evidence="2" id="KW-0472">Membrane</keyword>
<feature type="compositionally biased region" description="Low complexity" evidence="1">
    <location>
        <begin position="387"/>
        <end position="410"/>
    </location>
</feature>
<reference evidence="5" key="2">
    <citation type="submission" date="2020-05" db="UniProtKB">
        <authorList>
            <consortium name="EnsemblMetazoa"/>
        </authorList>
    </citation>
    <scope>IDENTIFICATION</scope>
</reference>
<dbReference type="EMBL" id="ATLV01024301">
    <property type="status" value="NOT_ANNOTATED_CDS"/>
    <property type="molecule type" value="Genomic_DNA"/>
</dbReference>
<feature type="region of interest" description="Disordered" evidence="1">
    <location>
        <begin position="386"/>
        <end position="410"/>
    </location>
</feature>
<dbReference type="Proteomes" id="UP000030765">
    <property type="component" value="Unassembled WGS sequence"/>
</dbReference>
<dbReference type="VEuPathDB" id="VectorBase:ASIC019471"/>
<dbReference type="GO" id="GO:0004867">
    <property type="term" value="F:serine-type endopeptidase inhibitor activity"/>
    <property type="evidence" value="ECO:0007669"/>
    <property type="project" value="InterPro"/>
</dbReference>
<dbReference type="EMBL" id="KE525351">
    <property type="protein sequence ID" value="KFB51207.1"/>
    <property type="molecule type" value="Genomic_DNA"/>
</dbReference>
<proteinExistence type="predicted"/>
<dbReference type="OrthoDB" id="5976811at2759"/>
<feature type="region of interest" description="Disordered" evidence="1">
    <location>
        <begin position="247"/>
        <end position="269"/>
    </location>
</feature>
<dbReference type="AlphaFoldDB" id="A0A084WLW3"/>
<accession>A0A084WLW3</accession>
<feature type="compositionally biased region" description="Basic and acidic residues" evidence="1">
    <location>
        <begin position="38"/>
        <end position="53"/>
    </location>
</feature>
<evidence type="ECO:0000256" key="1">
    <source>
        <dbReference type="SAM" id="MobiDB-lite"/>
    </source>
</evidence>
<dbReference type="InterPro" id="IPR001007">
    <property type="entry name" value="VWF_dom"/>
</dbReference>
<organism evidence="4">
    <name type="scientific">Anopheles sinensis</name>
    <name type="common">Mosquito</name>
    <dbReference type="NCBI Taxonomy" id="74873"/>
    <lineage>
        <taxon>Eukaryota</taxon>
        <taxon>Metazoa</taxon>
        <taxon>Ecdysozoa</taxon>
        <taxon>Arthropoda</taxon>
        <taxon>Hexapoda</taxon>
        <taxon>Insecta</taxon>
        <taxon>Pterygota</taxon>
        <taxon>Neoptera</taxon>
        <taxon>Endopterygota</taxon>
        <taxon>Diptera</taxon>
        <taxon>Nematocera</taxon>
        <taxon>Culicoidea</taxon>
        <taxon>Culicidae</taxon>
        <taxon>Anophelinae</taxon>
        <taxon>Anopheles</taxon>
    </lineage>
</organism>
<feature type="compositionally biased region" description="Acidic residues" evidence="1">
    <location>
        <begin position="28"/>
        <end position="37"/>
    </location>
</feature>
<keyword evidence="2" id="KW-1133">Transmembrane helix</keyword>
<sequence>MEALCQDVQCPVDCPSDSELQPTASGESELDEPPLEEDGVRERRSIATNNHPREAIKITPSGNAFPHQNQLQSQSASYWRWKRSVVTDNHQSLVDACCPQKCTCRPCPTQTCPPHYVPVVDARAPGQTGQPGACCPQVYCERERRCRSENFPWKTYGEGERWNEDPCVECRCEAGVNRCETPYCKPLGCSKTITLPDQCCPVCDETDSMFCPGHANCALSCRHGFQQQPSGCALCACSRKPPALNTTSTSVPVTTTTTTTTTYSNPTETSSTITTVITDTTSGNTHPATANGETTPDGTFSNVSFTDEHPDTVQPGAVQHESYDIAELGNSSTHDSSVEFSDAPKSTPIIWQVIIYGVIGIVFVIVVSYAVVRAWRWVQDQHRGKYSTVPISSNNSTSTTTTSTAPNGTITASTTTASISMI</sequence>
<evidence type="ECO:0000313" key="5">
    <source>
        <dbReference type="EnsemblMetazoa" id="ASIC019471-PA"/>
    </source>
</evidence>
<evidence type="ECO:0000313" key="6">
    <source>
        <dbReference type="Proteomes" id="UP000030765"/>
    </source>
</evidence>
<name>A0A084WLW3_ANOSI</name>
<dbReference type="VEuPathDB" id="VectorBase:ASIS001734"/>
<dbReference type="PROSITE" id="PS01208">
    <property type="entry name" value="VWFC_1"/>
    <property type="match status" value="1"/>
</dbReference>